<evidence type="ECO:0000256" key="6">
    <source>
        <dbReference type="ARBA" id="ARBA00023136"/>
    </source>
</evidence>
<dbReference type="OrthoDB" id="5973346at2759"/>
<name>A0A3Q1JC56_ANATE</name>
<accession>A0A3Q1JC56</accession>
<reference evidence="9" key="2">
    <citation type="submission" date="2025-08" db="UniProtKB">
        <authorList>
            <consortium name="Ensembl"/>
        </authorList>
    </citation>
    <scope>IDENTIFICATION</scope>
</reference>
<evidence type="ECO:0000313" key="10">
    <source>
        <dbReference type="Proteomes" id="UP000265040"/>
    </source>
</evidence>
<feature type="region of interest" description="Disordered" evidence="8">
    <location>
        <begin position="254"/>
        <end position="403"/>
    </location>
</feature>
<feature type="transmembrane region" description="Helical" evidence="7">
    <location>
        <begin position="110"/>
        <end position="128"/>
    </location>
</feature>
<evidence type="ECO:0000313" key="9">
    <source>
        <dbReference type="Ensembl" id="ENSATEP00000028634.1"/>
    </source>
</evidence>
<keyword evidence="10" id="KW-1185">Reference proteome</keyword>
<evidence type="ECO:0000256" key="5">
    <source>
        <dbReference type="ARBA" id="ARBA00023128"/>
    </source>
</evidence>
<feature type="compositionally biased region" description="Low complexity" evidence="8">
    <location>
        <begin position="217"/>
        <end position="227"/>
    </location>
</feature>
<comment type="function">
    <text evidence="7">Component of the MICOS complex, a large protein complex of the mitochondrial inner membrane that plays crucial roles in the maintenance of crista junctions, inner membrane architecture, and formation of contact sites to the outer membrane.</text>
</comment>
<evidence type="ECO:0000256" key="2">
    <source>
        <dbReference type="ARBA" id="ARBA00010904"/>
    </source>
</evidence>
<dbReference type="Pfam" id="PF09769">
    <property type="entry name" value="ApoO"/>
    <property type="match status" value="1"/>
</dbReference>
<evidence type="ECO:0000256" key="3">
    <source>
        <dbReference type="ARBA" id="ARBA00022692"/>
    </source>
</evidence>
<dbReference type="GeneTree" id="ENSGT00530000063666"/>
<keyword evidence="7" id="KW-0999">Mitochondrion inner membrane</keyword>
<comment type="subcellular location">
    <subcellularLocation>
        <location evidence="7">Mitochondrion inner membrane</location>
    </subcellularLocation>
    <subcellularLocation>
        <location evidence="1">Mitochondrion membrane</location>
    </subcellularLocation>
</comment>
<dbReference type="RefSeq" id="XP_033182072.1">
    <property type="nucleotide sequence ID" value="XM_033326181.1"/>
</dbReference>
<keyword evidence="5 7" id="KW-0496">Mitochondrion</keyword>
<dbReference type="Ensembl" id="ENSATET00000029077.3">
    <property type="protein sequence ID" value="ENSATEP00000028634.1"/>
    <property type="gene ID" value="ENSATEG00000019769.3"/>
</dbReference>
<proteinExistence type="inferred from homology"/>
<dbReference type="PANTHER" id="PTHR14564">
    <property type="entry name" value="MICOS COMPLEX SUBUNIT MIC26 / MIC27 FAMILY MEMBER"/>
    <property type="match status" value="1"/>
</dbReference>
<reference evidence="9" key="3">
    <citation type="submission" date="2025-09" db="UniProtKB">
        <authorList>
            <consortium name="Ensembl"/>
        </authorList>
    </citation>
    <scope>IDENTIFICATION</scope>
</reference>
<dbReference type="STRING" id="64144.ENSATEP00000028634"/>
<dbReference type="Proteomes" id="UP000265040">
    <property type="component" value="Chromosome 10"/>
</dbReference>
<evidence type="ECO:0000256" key="8">
    <source>
        <dbReference type="SAM" id="MobiDB-lite"/>
    </source>
</evidence>
<dbReference type="GeneID" id="113160894"/>
<gene>
    <name evidence="9" type="primary">APOOL</name>
</gene>
<dbReference type="GO" id="GO:0061617">
    <property type="term" value="C:MICOS complex"/>
    <property type="evidence" value="ECO:0007669"/>
    <property type="project" value="UniProtKB-UniRule"/>
</dbReference>
<keyword evidence="6 7" id="KW-0472">Membrane</keyword>
<evidence type="ECO:0000256" key="4">
    <source>
        <dbReference type="ARBA" id="ARBA00022989"/>
    </source>
</evidence>
<reference evidence="9" key="1">
    <citation type="submission" date="2021-04" db="EMBL/GenBank/DDBJ databases">
        <authorList>
            <consortium name="Wellcome Sanger Institute Data Sharing"/>
        </authorList>
    </citation>
    <scope>NUCLEOTIDE SEQUENCE [LARGE SCALE GENOMIC DNA]</scope>
</reference>
<comment type="subunit">
    <text evidence="7">Component of the mitochondrial contact site and cristae organizing system (MICOS) complex.</text>
</comment>
<dbReference type="OMA" id="GGEDIYH"/>
<keyword evidence="3 7" id="KW-0812">Transmembrane</keyword>
<feature type="region of interest" description="Disordered" evidence="8">
    <location>
        <begin position="213"/>
        <end position="238"/>
    </location>
</feature>
<protein>
    <recommendedName>
        <fullName evidence="7">MICOS complex subunit</fullName>
    </recommendedName>
</protein>
<dbReference type="InterPro" id="IPR019166">
    <property type="entry name" value="MIC26/MIC27"/>
</dbReference>
<dbReference type="InParanoid" id="A0A3Q1JC56"/>
<dbReference type="InterPro" id="IPR033182">
    <property type="entry name" value="MIC26/MIC27_animal"/>
</dbReference>
<feature type="compositionally biased region" description="Basic and acidic residues" evidence="8">
    <location>
        <begin position="289"/>
        <end position="300"/>
    </location>
</feature>
<dbReference type="AlphaFoldDB" id="A0A3Q1JC56"/>
<evidence type="ECO:0000256" key="7">
    <source>
        <dbReference type="RuleBase" id="RU363021"/>
    </source>
</evidence>
<keyword evidence="4 7" id="KW-1133">Transmembrane helix</keyword>
<organism evidence="9 10">
    <name type="scientific">Anabas testudineus</name>
    <name type="common">Climbing perch</name>
    <name type="synonym">Anthias testudineus</name>
    <dbReference type="NCBI Taxonomy" id="64144"/>
    <lineage>
        <taxon>Eukaryota</taxon>
        <taxon>Metazoa</taxon>
        <taxon>Chordata</taxon>
        <taxon>Craniata</taxon>
        <taxon>Vertebrata</taxon>
        <taxon>Euteleostomi</taxon>
        <taxon>Actinopterygii</taxon>
        <taxon>Neopterygii</taxon>
        <taxon>Teleostei</taxon>
        <taxon>Neoteleostei</taxon>
        <taxon>Acanthomorphata</taxon>
        <taxon>Anabantaria</taxon>
        <taxon>Anabantiformes</taxon>
        <taxon>Anabantoidei</taxon>
        <taxon>Anabantidae</taxon>
        <taxon>Anabas</taxon>
    </lineage>
</organism>
<dbReference type="GO" id="GO:0042407">
    <property type="term" value="P:cristae formation"/>
    <property type="evidence" value="ECO:0007669"/>
    <property type="project" value="InterPro"/>
</dbReference>
<comment type="similarity">
    <text evidence="2">Belongs to the apolipoprotein O/MICOS complex subunit Mic27 family.</text>
</comment>
<sequence>MAAKVVMVAVPTVLGIASIRVYTVREAPADGLVKREKLNIYTPLPQSAQVQIVPEQPGVIESRLTTARERILPFVQAVKGACISLKTGSVNLYYAGEDVYYYLKDPPPGFLPRFGTITMAGLLGMVLARKGSRFKQLAVPLGLMGAGASVCYPVQAVAVLKVTGKNVYAVGQWSKAALSSLLTSKPQEAVDKATTASQPQSGTVPNPEFAVVKETESSSTQSTTIPESELESAKSVRLSDEHVAAVITEEASSATLTDISPQQAPTEMNTDSVLHSVQSETETTTAFVESEKHSDIKQAPEEVSPGDSPAGPTLSFEPEADVSAPADSEEPPVPRASEKPAVVESAELEPASQSPVAAVEESPAPDQPAAENRKGGASFKPDPSLMDFGQSSPEDEDLYSTRS</sequence>
<evidence type="ECO:0000256" key="1">
    <source>
        <dbReference type="ARBA" id="ARBA00004325"/>
    </source>
</evidence>
<feature type="compositionally biased region" description="Acidic residues" evidence="8">
    <location>
        <begin position="393"/>
        <end position="403"/>
    </location>
</feature>
<feature type="compositionally biased region" description="Polar residues" evidence="8">
    <location>
        <begin position="254"/>
        <end position="287"/>
    </location>
</feature>